<keyword evidence="10" id="KW-1185">Reference proteome</keyword>
<gene>
    <name evidence="8" type="primary">cas2</name>
    <name evidence="9" type="ORF">ANME2D_00452</name>
</gene>
<proteinExistence type="inferred from homology"/>
<reference evidence="9 10" key="1">
    <citation type="journal article" date="2013" name="Nature">
        <title>Anaerobic oxidation of methane coupled to nitrate reduction in a novel archaeal lineage.</title>
        <authorList>
            <person name="Haroon M.F."/>
            <person name="Hu S."/>
            <person name="Shi Y."/>
            <person name="Imelfort M."/>
            <person name="Keller J."/>
            <person name="Hugenholtz P."/>
            <person name="Yuan Z."/>
            <person name="Tyson G.W."/>
        </authorList>
    </citation>
    <scope>NUCLEOTIDE SEQUENCE [LARGE SCALE GENOMIC DNA]</scope>
    <source>
        <strain evidence="9 10">ANME-2d</strain>
    </source>
</reference>
<dbReference type="GO" id="GO:0016787">
    <property type="term" value="F:hydrolase activity"/>
    <property type="evidence" value="ECO:0007669"/>
    <property type="project" value="UniProtKB-KW"/>
</dbReference>
<comment type="similarity">
    <text evidence="8">Belongs to the CRISPR-associated endoribonuclease Cas2 protein family.</text>
</comment>
<dbReference type="GO" id="GO:0004521">
    <property type="term" value="F:RNA endonuclease activity"/>
    <property type="evidence" value="ECO:0007669"/>
    <property type="project" value="InterPro"/>
</dbReference>
<dbReference type="GO" id="GO:0046872">
    <property type="term" value="F:metal ion binding"/>
    <property type="evidence" value="ECO:0007669"/>
    <property type="project" value="UniProtKB-UniRule"/>
</dbReference>
<dbReference type="Gene3D" id="3.30.70.240">
    <property type="match status" value="1"/>
</dbReference>
<evidence type="ECO:0000256" key="4">
    <source>
        <dbReference type="ARBA" id="ARBA00022759"/>
    </source>
</evidence>
<dbReference type="AlphaFoldDB" id="A0A062V2S8"/>
<feature type="binding site" evidence="8">
    <location>
        <position position="11"/>
    </location>
    <ligand>
        <name>Mg(2+)</name>
        <dbReference type="ChEBI" id="CHEBI:18420"/>
        <note>catalytic</note>
    </ligand>
</feature>
<evidence type="ECO:0000256" key="7">
    <source>
        <dbReference type="ARBA" id="ARBA00023118"/>
    </source>
</evidence>
<sequence>MPSKFVLIAYDITDNSLRNRLVDVLFYFNLQRVQYSVFLGYISETHLNHMVEQIYDDFEHEDVKILIVEICKGCFKNIRSINYDIPKEERKHLVV</sequence>
<evidence type="ECO:0000256" key="6">
    <source>
        <dbReference type="ARBA" id="ARBA00022842"/>
    </source>
</evidence>
<dbReference type="GO" id="GO:0043571">
    <property type="term" value="P:maintenance of CRISPR repeat elements"/>
    <property type="evidence" value="ECO:0007669"/>
    <property type="project" value="UniProtKB-UniRule"/>
</dbReference>
<keyword evidence="6 8" id="KW-0460">Magnesium</keyword>
<comment type="function">
    <text evidence="8">CRISPR (clustered regularly interspaced short palindromic repeat), is an adaptive immune system that provides protection against mobile genetic elements (viruses, transposable elements and conjugative plasmids). CRISPR clusters contain sequences complementary to antecedent mobile elements and target invading nucleic acids. CRISPR clusters are transcribed and processed into CRISPR RNA (crRNA). Functions as a ssRNA-specific endoribonuclease. Involved in the integration of spacer DNA into the CRISPR cassette.</text>
</comment>
<dbReference type="SUPFAM" id="SSF143430">
    <property type="entry name" value="TTP0101/SSO1404-like"/>
    <property type="match status" value="1"/>
</dbReference>
<comment type="caution">
    <text evidence="9">The sequence shown here is derived from an EMBL/GenBank/DDBJ whole genome shotgun (WGS) entry which is preliminary data.</text>
</comment>
<dbReference type="CDD" id="cd09725">
    <property type="entry name" value="Cas2_I_II_III"/>
    <property type="match status" value="1"/>
</dbReference>
<evidence type="ECO:0000313" key="9">
    <source>
        <dbReference type="EMBL" id="KCZ73386.1"/>
    </source>
</evidence>
<dbReference type="InterPro" id="IPR019199">
    <property type="entry name" value="Virulence_VapD/CRISPR_Cas2"/>
</dbReference>
<dbReference type="EMBL" id="JMIY01000001">
    <property type="protein sequence ID" value="KCZ73386.1"/>
    <property type="molecule type" value="Genomic_DNA"/>
</dbReference>
<dbReference type="InterPro" id="IPR021127">
    <property type="entry name" value="CRISPR_associated_Cas2"/>
</dbReference>
<dbReference type="Proteomes" id="UP000027153">
    <property type="component" value="Unassembled WGS sequence"/>
</dbReference>
<evidence type="ECO:0000256" key="8">
    <source>
        <dbReference type="HAMAP-Rule" id="MF_01471"/>
    </source>
</evidence>
<keyword evidence="5 8" id="KW-0378">Hydrolase</keyword>
<keyword evidence="7 8" id="KW-0051">Antiviral defense</keyword>
<evidence type="ECO:0000256" key="1">
    <source>
        <dbReference type="ARBA" id="ARBA00001946"/>
    </source>
</evidence>
<evidence type="ECO:0000313" key="10">
    <source>
        <dbReference type="Proteomes" id="UP000027153"/>
    </source>
</evidence>
<protein>
    <recommendedName>
        <fullName evidence="8">CRISPR-associated endoribonuclease Cas2</fullName>
        <ecNumber evidence="8">3.1.-.-</ecNumber>
    </recommendedName>
</protein>
<evidence type="ECO:0000256" key="3">
    <source>
        <dbReference type="ARBA" id="ARBA00022723"/>
    </source>
</evidence>
<dbReference type="HAMAP" id="MF_01471">
    <property type="entry name" value="Cas2"/>
    <property type="match status" value="1"/>
</dbReference>
<evidence type="ECO:0000256" key="5">
    <source>
        <dbReference type="ARBA" id="ARBA00022801"/>
    </source>
</evidence>
<evidence type="ECO:0000256" key="2">
    <source>
        <dbReference type="ARBA" id="ARBA00022722"/>
    </source>
</evidence>
<keyword evidence="2 8" id="KW-0540">Nuclease</keyword>
<comment type="cofactor">
    <cofactor evidence="1 8">
        <name>Mg(2+)</name>
        <dbReference type="ChEBI" id="CHEBI:18420"/>
    </cofactor>
</comment>
<organism evidence="9 10">
    <name type="scientific">Candidatus Methanoperedens nitratireducens</name>
    <dbReference type="NCBI Taxonomy" id="1392998"/>
    <lineage>
        <taxon>Archaea</taxon>
        <taxon>Methanobacteriati</taxon>
        <taxon>Methanobacteriota</taxon>
        <taxon>Stenosarchaea group</taxon>
        <taxon>Methanomicrobia</taxon>
        <taxon>Methanosarcinales</taxon>
        <taxon>ANME-2 cluster</taxon>
        <taxon>Candidatus Methanoperedentaceae</taxon>
        <taxon>Candidatus Methanoperedens</taxon>
    </lineage>
</organism>
<dbReference type="PANTHER" id="PTHR34405:SF3">
    <property type="entry name" value="CRISPR-ASSOCIATED ENDORIBONUCLEASE CAS2 3"/>
    <property type="match status" value="1"/>
</dbReference>
<dbReference type="Pfam" id="PF09827">
    <property type="entry name" value="CRISPR_Cas2"/>
    <property type="match status" value="1"/>
</dbReference>
<name>A0A062V2S8_9EURY</name>
<accession>A0A062V2S8</accession>
<dbReference type="PANTHER" id="PTHR34405">
    <property type="entry name" value="CRISPR-ASSOCIATED ENDORIBONUCLEASE CAS2"/>
    <property type="match status" value="1"/>
</dbReference>
<dbReference type="OrthoDB" id="75992at2157"/>
<keyword evidence="4 8" id="KW-0255">Endonuclease</keyword>
<dbReference type="NCBIfam" id="TIGR01573">
    <property type="entry name" value="cas2"/>
    <property type="match status" value="1"/>
</dbReference>
<dbReference type="GO" id="GO:0051607">
    <property type="term" value="P:defense response to virus"/>
    <property type="evidence" value="ECO:0007669"/>
    <property type="project" value="UniProtKB-UniRule"/>
</dbReference>
<dbReference type="EC" id="3.1.-.-" evidence="8"/>
<comment type="subunit">
    <text evidence="8">Homodimer, forms a heterotetramer with a Cas1 homodimer.</text>
</comment>
<keyword evidence="3 8" id="KW-0479">Metal-binding</keyword>
<dbReference type="RefSeq" id="WP_048088774.1">
    <property type="nucleotide sequence ID" value="NZ_JMIY01000001.1"/>
</dbReference>